<comment type="caution">
    <text evidence="2">The sequence shown here is derived from an EMBL/GenBank/DDBJ whole genome shotgun (WGS) entry which is preliminary data.</text>
</comment>
<dbReference type="Proteomes" id="UP000029227">
    <property type="component" value="Unassembled WGS sequence"/>
</dbReference>
<sequence length="55" mass="6152">MSEDGVEAMLEIWIRKGKIGRELVGCGSDGCCQSAKDIWYRCLQENELSVTVMRG</sequence>
<dbReference type="Pfam" id="PF09012">
    <property type="entry name" value="FeoC"/>
    <property type="match status" value="1"/>
</dbReference>
<evidence type="ECO:0000313" key="3">
    <source>
        <dbReference type="Proteomes" id="UP000029227"/>
    </source>
</evidence>
<evidence type="ECO:0000313" key="2">
    <source>
        <dbReference type="EMBL" id="GAL05423.1"/>
    </source>
</evidence>
<dbReference type="SUPFAM" id="SSF46785">
    <property type="entry name" value="Winged helix' DNA-binding domain"/>
    <property type="match status" value="1"/>
</dbReference>
<dbReference type="AlphaFoldDB" id="A0A090QT31"/>
<evidence type="ECO:0000259" key="1">
    <source>
        <dbReference type="Pfam" id="PF09012"/>
    </source>
</evidence>
<dbReference type="InterPro" id="IPR015102">
    <property type="entry name" value="Tscrpt_reg_HTH_FeoC"/>
</dbReference>
<gene>
    <name evidence="2" type="ORF">JCM19237_513</name>
</gene>
<dbReference type="STRING" id="754436.JCM19237_513"/>
<organism evidence="2 3">
    <name type="scientific">Photobacterium aphoticum</name>
    <dbReference type="NCBI Taxonomy" id="754436"/>
    <lineage>
        <taxon>Bacteria</taxon>
        <taxon>Pseudomonadati</taxon>
        <taxon>Pseudomonadota</taxon>
        <taxon>Gammaproteobacteria</taxon>
        <taxon>Vibrionales</taxon>
        <taxon>Vibrionaceae</taxon>
        <taxon>Photobacterium</taxon>
    </lineage>
</organism>
<proteinExistence type="predicted"/>
<dbReference type="eggNOG" id="ENOG5033AHD">
    <property type="taxonomic scope" value="Bacteria"/>
</dbReference>
<reference evidence="2 3" key="1">
    <citation type="journal article" date="2014" name="Genome Announc.">
        <title>Draft Genome Sequences of Two Vibrionaceae Species, Vibrio ponticus C121 and Photobacterium aphoticum C119, Isolated as Coral Reef Microbiota.</title>
        <authorList>
            <person name="Al-saari N."/>
            <person name="Meirelles P.M."/>
            <person name="Mino S."/>
            <person name="Suda W."/>
            <person name="Oshima K."/>
            <person name="Hattori M."/>
            <person name="Ohkuma M."/>
            <person name="Thompson F.L."/>
            <person name="Gomez-Gil B."/>
            <person name="Sawabe T."/>
            <person name="Sawabe T."/>
        </authorList>
    </citation>
    <scope>NUCLEOTIDE SEQUENCE [LARGE SCALE GENOMIC DNA]</scope>
    <source>
        <strain evidence="2 3">JCM 19237</strain>
    </source>
</reference>
<feature type="domain" description="Transcriptional regulator HTH-type FeoC" evidence="1">
    <location>
        <begin position="1"/>
        <end position="41"/>
    </location>
</feature>
<accession>A0A090QT31</accession>
<name>A0A090QT31_9GAMM</name>
<protein>
    <submittedName>
        <fullName evidence="2">Ferrous iron transport protein C</fullName>
    </submittedName>
</protein>
<dbReference type="InterPro" id="IPR036390">
    <property type="entry name" value="WH_DNA-bd_sf"/>
</dbReference>
<dbReference type="EMBL" id="BBMN01000007">
    <property type="protein sequence ID" value="GAL05423.1"/>
    <property type="molecule type" value="Genomic_DNA"/>
</dbReference>